<keyword evidence="2" id="KW-0175">Coiled coil</keyword>
<dbReference type="PANTHER" id="PTHR32347:SF23">
    <property type="entry name" value="BLL5650 PROTEIN"/>
    <property type="match status" value="1"/>
</dbReference>
<comment type="subcellular location">
    <subcellularLocation>
        <location evidence="1">Cell envelope</location>
    </subcellularLocation>
</comment>
<gene>
    <name evidence="4" type="ORF">HDF16_002604</name>
</gene>
<dbReference type="InterPro" id="IPR029016">
    <property type="entry name" value="GAF-like_dom_sf"/>
</dbReference>
<dbReference type="Gene3D" id="3.30.450.40">
    <property type="match status" value="2"/>
</dbReference>
<comment type="caution">
    <text evidence="4">The sequence shown here is derived from an EMBL/GenBank/DDBJ whole genome shotgun (WGS) entry which is preliminary data.</text>
</comment>
<dbReference type="Gene3D" id="2.40.30.170">
    <property type="match status" value="1"/>
</dbReference>
<dbReference type="Proteomes" id="UP000540989">
    <property type="component" value="Unassembled WGS sequence"/>
</dbReference>
<dbReference type="GO" id="GO:0030313">
    <property type="term" value="C:cell envelope"/>
    <property type="evidence" value="ECO:0007669"/>
    <property type="project" value="UniProtKB-SubCell"/>
</dbReference>
<dbReference type="EMBL" id="JACHIP010000003">
    <property type="protein sequence ID" value="MBB5057898.1"/>
    <property type="molecule type" value="Genomic_DNA"/>
</dbReference>
<organism evidence="4 5">
    <name type="scientific">Granulicella aggregans</name>
    <dbReference type="NCBI Taxonomy" id="474949"/>
    <lineage>
        <taxon>Bacteria</taxon>
        <taxon>Pseudomonadati</taxon>
        <taxon>Acidobacteriota</taxon>
        <taxon>Terriglobia</taxon>
        <taxon>Terriglobales</taxon>
        <taxon>Acidobacteriaceae</taxon>
        <taxon>Granulicella</taxon>
    </lineage>
</organism>
<dbReference type="InterPro" id="IPR050465">
    <property type="entry name" value="UPF0194_transport"/>
</dbReference>
<feature type="domain" description="GAF" evidence="3">
    <location>
        <begin position="24"/>
        <end position="170"/>
    </location>
</feature>
<keyword evidence="5" id="KW-1185">Reference proteome</keyword>
<dbReference type="SUPFAM" id="SSF111369">
    <property type="entry name" value="HlyD-like secretion proteins"/>
    <property type="match status" value="1"/>
</dbReference>
<dbReference type="PANTHER" id="PTHR32347">
    <property type="entry name" value="EFFLUX SYSTEM COMPONENT YKNX-RELATED"/>
    <property type="match status" value="1"/>
</dbReference>
<name>A0A7W7ZDT6_9BACT</name>
<evidence type="ECO:0000313" key="4">
    <source>
        <dbReference type="EMBL" id="MBB5057898.1"/>
    </source>
</evidence>
<dbReference type="RefSeq" id="WP_184217070.1">
    <property type="nucleotide sequence ID" value="NZ_JACHIP010000003.1"/>
</dbReference>
<evidence type="ECO:0000256" key="1">
    <source>
        <dbReference type="ARBA" id="ARBA00004196"/>
    </source>
</evidence>
<dbReference type="AlphaFoldDB" id="A0A7W7ZDT6"/>
<accession>A0A7W7ZDT6</accession>
<sequence>MPDVTTTPVTESIDVAARLFAATSVASRARLLTTAAADLIGDAAAAIYLFSSEADTADWRMAAGTSDISLTQDLDWSTVAPLAALLEDPENAFILAGSDLTHEHYQHLNIARPVTSTAHLPMIFGGALMGAIEIISFSKELTLEDLEALQPLAEIGAPALREASLVEGQQADLLDSVHRMTQLYDLEKSLNATLDLDPLMPLIPRKVIAMLHCQAVHLWLFNGDDLTLMASAGEDPTVELGATQSASEGYVGQMAEEGVATLITDPNDERLLARSSGNEYPVWTALLVPLMQDEAEVGVLEAINRDDGEPFDEDDEFFFGSVAETVGSALKNANLMHAERKLEILEALVHVSSEITSTLRLERLLQIIVNSPQNVLPFERCSIALDNRGKLQLKSISGMTSIPMGDVQVEGLLELVRWLSTQPEALHLKQPNEESAADLPEPVAKHFEATGYRALYALPLNDDQGRVGVLLYEGLDPEFLDLPHTEMIKILAGQATVAIRNALLYREVPLISLLEPLMQRKQALLRTTKGRRIGFIAGGTLTVLFLVFCPLPMRLTGEATVAPQRLVSIATPIEGNVTEVFAREGQRVEAGQILGAMNDFQWRTDLASAEGRYRTALLGMQSDLSHGSAQAGADRSQTEYLRAEADRARAKIDNAQLRSPISGIVVTPSLQDTAGEHLDAGATFAQVLDLSSAVVNVAIPQADAALMRPGQTVAIKLDSYPQRSWHGSVSIVSPQATAGDGERTFTARVSLANEDATLRAGMTGRAKISIGYRPAGYVLLRRPALWIWQTLWNWFGW</sequence>
<feature type="domain" description="GAF" evidence="3">
    <location>
        <begin position="195"/>
        <end position="340"/>
    </location>
</feature>
<evidence type="ECO:0000256" key="2">
    <source>
        <dbReference type="ARBA" id="ARBA00023054"/>
    </source>
</evidence>
<protein>
    <submittedName>
        <fullName evidence="4">GAF domain-containing protein</fullName>
    </submittedName>
</protein>
<evidence type="ECO:0000259" key="3">
    <source>
        <dbReference type="SMART" id="SM00065"/>
    </source>
</evidence>
<reference evidence="4 5" key="1">
    <citation type="submission" date="2020-08" db="EMBL/GenBank/DDBJ databases">
        <title>Genomic Encyclopedia of Type Strains, Phase IV (KMG-V): Genome sequencing to study the core and pangenomes of soil and plant-associated prokaryotes.</title>
        <authorList>
            <person name="Whitman W."/>
        </authorList>
    </citation>
    <scope>NUCLEOTIDE SEQUENCE [LARGE SCALE GENOMIC DNA]</scope>
    <source>
        <strain evidence="4 5">M8UP14</strain>
    </source>
</reference>
<dbReference type="SUPFAM" id="SSF55781">
    <property type="entry name" value="GAF domain-like"/>
    <property type="match status" value="3"/>
</dbReference>
<dbReference type="Gene3D" id="2.40.50.100">
    <property type="match status" value="1"/>
</dbReference>
<dbReference type="Pfam" id="PF01590">
    <property type="entry name" value="GAF"/>
    <property type="match status" value="1"/>
</dbReference>
<dbReference type="InterPro" id="IPR003018">
    <property type="entry name" value="GAF"/>
</dbReference>
<dbReference type="InterPro" id="IPR058792">
    <property type="entry name" value="Beta-barrel_RND_2"/>
</dbReference>
<dbReference type="Pfam" id="PF25954">
    <property type="entry name" value="Beta-barrel_RND_2"/>
    <property type="match status" value="1"/>
</dbReference>
<dbReference type="SMART" id="SM00065">
    <property type="entry name" value="GAF"/>
    <property type="match status" value="3"/>
</dbReference>
<evidence type="ECO:0000313" key="5">
    <source>
        <dbReference type="Proteomes" id="UP000540989"/>
    </source>
</evidence>
<proteinExistence type="predicted"/>
<feature type="domain" description="GAF" evidence="3">
    <location>
        <begin position="360"/>
        <end position="509"/>
    </location>
</feature>